<name>A0A6B1DTK5_9CHLR</name>
<dbReference type="InterPro" id="IPR000462">
    <property type="entry name" value="CDP-OH_P_trans"/>
</dbReference>
<gene>
    <name evidence="4" type="ORF">F4Y08_06750</name>
</gene>
<feature type="transmembrane region" description="Helical" evidence="3">
    <location>
        <begin position="146"/>
        <end position="166"/>
    </location>
</feature>
<dbReference type="Gene3D" id="1.20.120.1760">
    <property type="match status" value="1"/>
</dbReference>
<evidence type="ECO:0000256" key="3">
    <source>
        <dbReference type="SAM" id="Phobius"/>
    </source>
</evidence>
<accession>A0A6B1DTK5</accession>
<feature type="transmembrane region" description="Helical" evidence="3">
    <location>
        <begin position="224"/>
        <end position="242"/>
    </location>
</feature>
<protein>
    <recommendedName>
        <fullName evidence="5">CDP-alcohol phosphatidyltransferase family protein</fullName>
    </recommendedName>
</protein>
<feature type="transmembrane region" description="Helical" evidence="3">
    <location>
        <begin position="103"/>
        <end position="125"/>
    </location>
</feature>
<proteinExistence type="inferred from homology"/>
<organism evidence="4">
    <name type="scientific">Caldilineaceae bacterium SB0662_bin_9</name>
    <dbReference type="NCBI Taxonomy" id="2605258"/>
    <lineage>
        <taxon>Bacteria</taxon>
        <taxon>Bacillati</taxon>
        <taxon>Chloroflexota</taxon>
        <taxon>Caldilineae</taxon>
        <taxon>Caldilineales</taxon>
        <taxon>Caldilineaceae</taxon>
    </lineage>
</organism>
<dbReference type="Pfam" id="PF01066">
    <property type="entry name" value="CDP-OH_P_transf"/>
    <property type="match status" value="1"/>
</dbReference>
<dbReference type="EMBL" id="VXPY01000041">
    <property type="protein sequence ID" value="MYD90023.1"/>
    <property type="molecule type" value="Genomic_DNA"/>
</dbReference>
<dbReference type="InterPro" id="IPR048254">
    <property type="entry name" value="CDP_ALCOHOL_P_TRANSF_CS"/>
</dbReference>
<keyword evidence="3" id="KW-1133">Transmembrane helix</keyword>
<dbReference type="AlphaFoldDB" id="A0A6B1DTK5"/>
<feature type="transmembrane region" description="Helical" evidence="3">
    <location>
        <begin position="77"/>
        <end position="97"/>
    </location>
</feature>
<evidence type="ECO:0000256" key="2">
    <source>
        <dbReference type="RuleBase" id="RU003750"/>
    </source>
</evidence>
<dbReference type="PROSITE" id="PS00379">
    <property type="entry name" value="CDP_ALCOHOL_P_TRANSF"/>
    <property type="match status" value="1"/>
</dbReference>
<dbReference type="GO" id="GO:0016020">
    <property type="term" value="C:membrane"/>
    <property type="evidence" value="ECO:0007669"/>
    <property type="project" value="InterPro"/>
</dbReference>
<feature type="transmembrane region" description="Helical" evidence="3">
    <location>
        <begin position="263"/>
        <end position="285"/>
    </location>
</feature>
<feature type="transmembrane region" description="Helical" evidence="3">
    <location>
        <begin position="297"/>
        <end position="317"/>
    </location>
</feature>
<dbReference type="InterPro" id="IPR043130">
    <property type="entry name" value="CDP-OH_PTrfase_TM_dom"/>
</dbReference>
<comment type="similarity">
    <text evidence="2">Belongs to the CDP-alcohol phosphatidyltransferase class-I family.</text>
</comment>
<evidence type="ECO:0008006" key="5">
    <source>
        <dbReference type="Google" id="ProtNLM"/>
    </source>
</evidence>
<keyword evidence="3" id="KW-0812">Transmembrane</keyword>
<sequence length="383" mass="41023">MNTSRQQALVLFVAGLSAIAAGTAYLGTVDGSGLWLRTVVAAGVLTAILAILWFNLDANHPVGQPDAPFTGLGPGNTVSVLRGLILALLAGLIPPFANGAWPQARAAAALFVVVFMLLDLMDGWLARRTNRASLLGERLDIETDSAGLFVVSLLGALWHLLPPWYLGVALLRPLFVAGQALRVRNGLTNHPWPASDSRRRAAAWQSILMVGCVWPGTDRQLIELGAWIVALLVAAGFGRDWLWMTGTWTADGTFNQRWQWARYVVRSWLPVSLRPLTVLGGVTMLAEPVVPLEGLPAQALAAVVGVSLPAVLTGVGLRTGSAVLVCATGLLSIWLPFNVSMALAVGGGMLLFVEGCHRYVLRVPWLKTDAPPVNPRPRRIARQ</sequence>
<evidence type="ECO:0000256" key="1">
    <source>
        <dbReference type="ARBA" id="ARBA00022679"/>
    </source>
</evidence>
<feature type="transmembrane region" description="Helical" evidence="3">
    <location>
        <begin position="34"/>
        <end position="56"/>
    </location>
</feature>
<reference evidence="4" key="1">
    <citation type="submission" date="2019-09" db="EMBL/GenBank/DDBJ databases">
        <title>Characterisation of the sponge microbiome using genome-centric metagenomics.</title>
        <authorList>
            <person name="Engelberts J.P."/>
            <person name="Robbins S.J."/>
            <person name="De Goeij J.M."/>
            <person name="Aranda M."/>
            <person name="Bell S.C."/>
            <person name="Webster N.S."/>
        </authorList>
    </citation>
    <scope>NUCLEOTIDE SEQUENCE</scope>
    <source>
        <strain evidence="4">SB0662_bin_9</strain>
    </source>
</reference>
<dbReference type="GO" id="GO:0016780">
    <property type="term" value="F:phosphotransferase activity, for other substituted phosphate groups"/>
    <property type="evidence" value="ECO:0007669"/>
    <property type="project" value="InterPro"/>
</dbReference>
<keyword evidence="1 2" id="KW-0808">Transferase</keyword>
<feature type="transmembrane region" description="Helical" evidence="3">
    <location>
        <begin position="329"/>
        <end position="353"/>
    </location>
</feature>
<keyword evidence="3" id="KW-0472">Membrane</keyword>
<evidence type="ECO:0000313" key="4">
    <source>
        <dbReference type="EMBL" id="MYD90023.1"/>
    </source>
</evidence>
<dbReference type="GO" id="GO:0008654">
    <property type="term" value="P:phospholipid biosynthetic process"/>
    <property type="evidence" value="ECO:0007669"/>
    <property type="project" value="InterPro"/>
</dbReference>
<comment type="caution">
    <text evidence="4">The sequence shown here is derived from an EMBL/GenBank/DDBJ whole genome shotgun (WGS) entry which is preliminary data.</text>
</comment>